<keyword evidence="1" id="KW-0472">Membrane</keyword>
<keyword evidence="1" id="KW-0812">Transmembrane</keyword>
<protein>
    <submittedName>
        <fullName evidence="2">Antibiotic ABC transporter permease protein</fullName>
    </submittedName>
</protein>
<dbReference type="HOGENOM" id="CLU_1068331_0_0_9"/>
<keyword evidence="1" id="KW-1133">Transmembrane helix</keyword>
<dbReference type="KEGG" id="fma:FMG_1279"/>
<sequence>MKMCTNKFLEVTMLKLLKHDLKNNLKLCLISLLVGLLGNSFLYALFKNSIMTNTQTLGFVEMLFLILCILAVFGSFLALTVQIVMVFRRDYYSDRGYLMFTLPVRSNDILMSKLLFALIWTVIFGVAFSLINFLGMYFIGESKFLEMIKLAFNNPYFTISPFTFILLTVYFIISTFIGYIVMYFSIVATKSLFPSNKTGYSWIIIMIVINVVISLIDQEIFTRFPYLISYVGEGIVNASELITLKNSDTITMNTFTKLMGIPISSTIIWILTGLGLYQASIKMMDNSIDI</sequence>
<name>B0S2V7_FINM2</name>
<keyword evidence="3" id="KW-1185">Reference proteome</keyword>
<feature type="transmembrane region" description="Helical" evidence="1">
    <location>
        <begin position="258"/>
        <end position="277"/>
    </location>
</feature>
<evidence type="ECO:0000313" key="2">
    <source>
        <dbReference type="EMBL" id="BAG08697.1"/>
    </source>
</evidence>
<feature type="transmembrane region" description="Helical" evidence="1">
    <location>
        <begin position="25"/>
        <end position="46"/>
    </location>
</feature>
<dbReference type="Proteomes" id="UP000001319">
    <property type="component" value="Chromosome"/>
</dbReference>
<dbReference type="AlphaFoldDB" id="B0S2V7"/>
<feature type="transmembrane region" description="Helical" evidence="1">
    <location>
        <begin position="114"/>
        <end position="139"/>
    </location>
</feature>
<feature type="transmembrane region" description="Helical" evidence="1">
    <location>
        <begin position="159"/>
        <end position="187"/>
    </location>
</feature>
<evidence type="ECO:0000313" key="3">
    <source>
        <dbReference type="Proteomes" id="UP000001319"/>
    </source>
</evidence>
<organism evidence="2 3">
    <name type="scientific">Finegoldia magna (strain ATCC 29328 / DSM 20472 / WAL 2508)</name>
    <name type="common">Peptostreptococcus magnus</name>
    <dbReference type="NCBI Taxonomy" id="334413"/>
    <lineage>
        <taxon>Bacteria</taxon>
        <taxon>Bacillati</taxon>
        <taxon>Bacillota</taxon>
        <taxon>Tissierellia</taxon>
        <taxon>Tissierellales</taxon>
        <taxon>Peptoniphilaceae</taxon>
        <taxon>Finegoldia</taxon>
    </lineage>
</organism>
<feature type="transmembrane region" description="Helical" evidence="1">
    <location>
        <begin position="199"/>
        <end position="216"/>
    </location>
</feature>
<evidence type="ECO:0000256" key="1">
    <source>
        <dbReference type="SAM" id="Phobius"/>
    </source>
</evidence>
<reference evidence="2 3" key="1">
    <citation type="journal article" date="2008" name="DNA Res.">
        <title>Complete genome sequence of Finegoldia magna, an anaerobic opportunistic pathogen.</title>
        <authorList>
            <person name="Goto T."/>
            <person name="Yamashita A."/>
            <person name="Hirakawa H."/>
            <person name="Matsutani M."/>
            <person name="Todo K."/>
            <person name="Ohshima K."/>
            <person name="Toh H."/>
            <person name="Miyamoto K."/>
            <person name="Kuhara S."/>
            <person name="Hattori M."/>
            <person name="Shimizu T."/>
            <person name="Akimoto S."/>
        </authorList>
    </citation>
    <scope>NUCLEOTIDE SEQUENCE [LARGE SCALE GENOMIC DNA]</scope>
    <source>
        <strain evidence="3">ATCC 29328 / DSM 20472 / WAL 2508</strain>
    </source>
</reference>
<proteinExistence type="predicted"/>
<feature type="transmembrane region" description="Helical" evidence="1">
    <location>
        <begin position="62"/>
        <end position="87"/>
    </location>
</feature>
<gene>
    <name evidence="2" type="ordered locus">FMG_1279</name>
</gene>
<accession>B0S2V7</accession>
<dbReference type="STRING" id="334413.FMG_1279"/>
<dbReference type="EMBL" id="AP008971">
    <property type="protein sequence ID" value="BAG08697.1"/>
    <property type="molecule type" value="Genomic_DNA"/>
</dbReference>